<comment type="catalytic activity">
    <reaction evidence="1">
        <text>(7,8-dihydropterin-6-yl)methyl diphosphate + 4-aminobenzoate = 7,8-dihydropteroate + diphosphate</text>
        <dbReference type="Rhea" id="RHEA:19949"/>
        <dbReference type="ChEBI" id="CHEBI:17836"/>
        <dbReference type="ChEBI" id="CHEBI:17839"/>
        <dbReference type="ChEBI" id="CHEBI:33019"/>
        <dbReference type="ChEBI" id="CHEBI:72950"/>
        <dbReference type="EC" id="2.5.1.15"/>
    </reaction>
</comment>
<dbReference type="PROSITE" id="PS50972">
    <property type="entry name" value="PTERIN_BINDING"/>
    <property type="match status" value="1"/>
</dbReference>
<dbReference type="InterPro" id="IPR000489">
    <property type="entry name" value="Pterin-binding_dom"/>
</dbReference>
<name>A0A2W5IC23_9ACTN</name>
<dbReference type="InterPro" id="IPR011005">
    <property type="entry name" value="Dihydropteroate_synth-like_sf"/>
</dbReference>
<evidence type="ECO:0000256" key="4">
    <source>
        <dbReference type="ARBA" id="ARBA00009503"/>
    </source>
</evidence>
<dbReference type="GO" id="GO:0004156">
    <property type="term" value="F:dihydropteroate synthase activity"/>
    <property type="evidence" value="ECO:0007669"/>
    <property type="project" value="UniProtKB-EC"/>
</dbReference>
<evidence type="ECO:0000313" key="15">
    <source>
        <dbReference type="Proteomes" id="UP000248606"/>
    </source>
</evidence>
<evidence type="ECO:0000256" key="6">
    <source>
        <dbReference type="ARBA" id="ARBA00016919"/>
    </source>
</evidence>
<dbReference type="PROSITE" id="PS00792">
    <property type="entry name" value="DHPS_1"/>
    <property type="match status" value="1"/>
</dbReference>
<dbReference type="GO" id="GO:0046656">
    <property type="term" value="P:folic acid biosynthetic process"/>
    <property type="evidence" value="ECO:0007669"/>
    <property type="project" value="UniProtKB-KW"/>
</dbReference>
<evidence type="ECO:0000256" key="10">
    <source>
        <dbReference type="ARBA" id="ARBA00022909"/>
    </source>
</evidence>
<dbReference type="Proteomes" id="UP000248606">
    <property type="component" value="Unassembled WGS sequence"/>
</dbReference>
<dbReference type="Gene3D" id="3.20.20.20">
    <property type="entry name" value="Dihydropteroate synthase-like"/>
    <property type="match status" value="1"/>
</dbReference>
<dbReference type="PROSITE" id="PS00793">
    <property type="entry name" value="DHPS_2"/>
    <property type="match status" value="1"/>
</dbReference>
<accession>A0A2W5IC23</accession>
<sequence length="287" mass="30467">MVHSPCLVMGILNITPDSFSDGGKWNTRDKALAHARDMVAQGAQIIDVGGESTRPGATRVTAEEEAARVVPIVSALHQEGVTVSVDTMRASVAAAALGAGADLINDVSGGEADPDMRRVMADARVPYCVMHWQADKFGDAAGAAYNDADIVGKVMGDLQILVQRALDAGVKESNIILDPGLGFAKTRDQDWALLKALPTFVKNGFPVLIGASRKRFLGDVLADTDSRYSVERPSEPPERDLATSVVSAFCGHYGAWGVRVHDVPSTVQALAVQQAWQAGCNPFREDG</sequence>
<feature type="domain" description="Pterin-binding" evidence="13">
    <location>
        <begin position="6"/>
        <end position="271"/>
    </location>
</feature>
<comment type="cofactor">
    <cofactor evidence="2 12">
        <name>Mg(2+)</name>
        <dbReference type="ChEBI" id="CHEBI:18420"/>
    </cofactor>
</comment>
<dbReference type="PANTHER" id="PTHR20941">
    <property type="entry name" value="FOLATE SYNTHESIS PROTEINS"/>
    <property type="match status" value="1"/>
</dbReference>
<comment type="function">
    <text evidence="12">Catalyzes the condensation of para-aminobenzoate (pABA) with 6-hydroxymethyl-7,8-dihydropterin diphosphate (DHPt-PP) to form 7,8-dihydropteroate (H2Pte), the immediate precursor of folate derivatives.</text>
</comment>
<dbReference type="GO" id="GO:0046872">
    <property type="term" value="F:metal ion binding"/>
    <property type="evidence" value="ECO:0007669"/>
    <property type="project" value="UniProtKB-KW"/>
</dbReference>
<evidence type="ECO:0000256" key="11">
    <source>
        <dbReference type="ARBA" id="ARBA00030193"/>
    </source>
</evidence>
<keyword evidence="9 12" id="KW-0460">Magnesium</keyword>
<dbReference type="CDD" id="cd00739">
    <property type="entry name" value="DHPS"/>
    <property type="match status" value="1"/>
</dbReference>
<dbReference type="NCBIfam" id="TIGR01496">
    <property type="entry name" value="DHPS"/>
    <property type="match status" value="1"/>
</dbReference>
<evidence type="ECO:0000256" key="8">
    <source>
        <dbReference type="ARBA" id="ARBA00022723"/>
    </source>
</evidence>
<organism evidence="14 15">
    <name type="scientific">Lawsonella clevelandensis</name>
    <dbReference type="NCBI Taxonomy" id="1528099"/>
    <lineage>
        <taxon>Bacteria</taxon>
        <taxon>Bacillati</taxon>
        <taxon>Actinomycetota</taxon>
        <taxon>Actinomycetes</taxon>
        <taxon>Mycobacteriales</taxon>
        <taxon>Lawsonellaceae</taxon>
        <taxon>Lawsonella</taxon>
    </lineage>
</organism>
<comment type="pathway">
    <text evidence="3 12">Cofactor biosynthesis; tetrahydrofolate biosynthesis; 7,8-dihydrofolate from 2-amino-4-hydroxy-6-hydroxymethyl-7,8-dihydropteridine diphosphate and 4-aminobenzoate: step 1/2.</text>
</comment>
<gene>
    <name evidence="14" type="primary">folP</name>
    <name evidence="14" type="ORF">DI579_04650</name>
</gene>
<evidence type="ECO:0000256" key="9">
    <source>
        <dbReference type="ARBA" id="ARBA00022842"/>
    </source>
</evidence>
<dbReference type="EMBL" id="QFOZ01000005">
    <property type="protein sequence ID" value="PZP88888.1"/>
    <property type="molecule type" value="Genomic_DNA"/>
</dbReference>
<keyword evidence="8 12" id="KW-0479">Metal-binding</keyword>
<dbReference type="RefSeq" id="WP_290599162.1">
    <property type="nucleotide sequence ID" value="NZ_CAKZIO010000016.1"/>
</dbReference>
<evidence type="ECO:0000256" key="2">
    <source>
        <dbReference type="ARBA" id="ARBA00001946"/>
    </source>
</evidence>
<evidence type="ECO:0000259" key="13">
    <source>
        <dbReference type="PROSITE" id="PS50972"/>
    </source>
</evidence>
<dbReference type="FunFam" id="3.20.20.20:FF:000006">
    <property type="entry name" value="Dihydropteroate synthase"/>
    <property type="match status" value="1"/>
</dbReference>
<comment type="caution">
    <text evidence="14">The sequence shown here is derived from an EMBL/GenBank/DDBJ whole genome shotgun (WGS) entry which is preliminary data.</text>
</comment>
<evidence type="ECO:0000256" key="3">
    <source>
        <dbReference type="ARBA" id="ARBA00004763"/>
    </source>
</evidence>
<protein>
    <recommendedName>
        <fullName evidence="6 12">Dihydropteroate synthase</fullName>
        <shortName evidence="12">DHPS</shortName>
        <ecNumber evidence="5 12">2.5.1.15</ecNumber>
    </recommendedName>
    <alternativeName>
        <fullName evidence="11 12">Dihydropteroate pyrophosphorylase</fullName>
    </alternativeName>
</protein>
<evidence type="ECO:0000256" key="5">
    <source>
        <dbReference type="ARBA" id="ARBA00012458"/>
    </source>
</evidence>
<dbReference type="GO" id="GO:0046654">
    <property type="term" value="P:tetrahydrofolate biosynthetic process"/>
    <property type="evidence" value="ECO:0007669"/>
    <property type="project" value="UniProtKB-UniPathway"/>
</dbReference>
<reference evidence="14 15" key="1">
    <citation type="submission" date="2017-08" db="EMBL/GenBank/DDBJ databases">
        <title>Infants hospitalized years apart are colonized by the same room-sourced microbial strains.</title>
        <authorList>
            <person name="Brooks B."/>
            <person name="Olm M.R."/>
            <person name="Firek B.A."/>
            <person name="Baker R."/>
            <person name="Thomas B.C."/>
            <person name="Morowitz M.J."/>
            <person name="Banfield J.F."/>
        </authorList>
    </citation>
    <scope>NUCLEOTIDE SEQUENCE [LARGE SCALE GENOMIC DNA]</scope>
    <source>
        <strain evidence="14">S2_006_000_R1_57</strain>
    </source>
</reference>
<dbReference type="AlphaFoldDB" id="A0A2W5IC23"/>
<dbReference type="EC" id="2.5.1.15" evidence="5 12"/>
<keyword evidence="10 12" id="KW-0289">Folate biosynthesis</keyword>
<keyword evidence="7 12" id="KW-0808">Transferase</keyword>
<dbReference type="GO" id="GO:0005829">
    <property type="term" value="C:cytosol"/>
    <property type="evidence" value="ECO:0007669"/>
    <property type="project" value="TreeGrafter"/>
</dbReference>
<dbReference type="Pfam" id="PF00809">
    <property type="entry name" value="Pterin_bind"/>
    <property type="match status" value="1"/>
</dbReference>
<dbReference type="InterPro" id="IPR006390">
    <property type="entry name" value="DHP_synth_dom"/>
</dbReference>
<dbReference type="PANTHER" id="PTHR20941:SF1">
    <property type="entry name" value="FOLIC ACID SYNTHESIS PROTEIN FOL1"/>
    <property type="match status" value="1"/>
</dbReference>
<dbReference type="InterPro" id="IPR045031">
    <property type="entry name" value="DHP_synth-like"/>
</dbReference>
<dbReference type="UniPathway" id="UPA00077">
    <property type="reaction ID" value="UER00156"/>
</dbReference>
<evidence type="ECO:0000313" key="14">
    <source>
        <dbReference type="EMBL" id="PZP88888.1"/>
    </source>
</evidence>
<evidence type="ECO:0000256" key="7">
    <source>
        <dbReference type="ARBA" id="ARBA00022679"/>
    </source>
</evidence>
<evidence type="ECO:0000256" key="12">
    <source>
        <dbReference type="RuleBase" id="RU361205"/>
    </source>
</evidence>
<evidence type="ECO:0000256" key="1">
    <source>
        <dbReference type="ARBA" id="ARBA00000012"/>
    </source>
</evidence>
<dbReference type="SUPFAM" id="SSF51717">
    <property type="entry name" value="Dihydropteroate synthetase-like"/>
    <property type="match status" value="1"/>
</dbReference>
<proteinExistence type="inferred from homology"/>
<comment type="similarity">
    <text evidence="4 12">Belongs to the DHPS family.</text>
</comment>